<dbReference type="AlphaFoldDB" id="A0A1H3I621"/>
<evidence type="ECO:0000256" key="4">
    <source>
        <dbReference type="ARBA" id="ARBA00022605"/>
    </source>
</evidence>
<dbReference type="GO" id="GO:0004477">
    <property type="term" value="F:methenyltetrahydrofolate cyclohydrolase activity"/>
    <property type="evidence" value="ECO:0007669"/>
    <property type="project" value="UniProtKB-UniRule"/>
</dbReference>
<dbReference type="NCBIfam" id="NF008058">
    <property type="entry name" value="PRK10792.1"/>
    <property type="match status" value="1"/>
</dbReference>
<accession>A0A1H3I621</accession>
<dbReference type="HAMAP" id="MF_01576">
    <property type="entry name" value="THF_DHG_CYH"/>
    <property type="match status" value="1"/>
</dbReference>
<evidence type="ECO:0000313" key="16">
    <source>
        <dbReference type="EMBL" id="SDY23153.1"/>
    </source>
</evidence>
<comment type="subunit">
    <text evidence="2 13">Homodimer.</text>
</comment>
<sequence length="287" mass="30412">MRAAKLDGKAIAAEIQHSLTVRAAAMRAAQGRAPGLAVILVGQNPASQVYVRNKRRACAEVGFHSELYELPEDTAQAELLALIDRLNADPAIDGILVQLPLPASLDEAAVTERIAPTKDVDGFHPYNIGRLALRMPLLRPCTPKGVMTMLERTGQALEGLDAVIIGQSNIVGRPMALELLAARCTVTICHSRTRELAEKVRRADVLVAAVGRAAFVPGDWIKEGAIVIDVGINRTADGKLVGDVEFAACAERAAWITPVPGGVGPMTIASLLDNTLQAAELHAATAF</sequence>
<dbReference type="InterPro" id="IPR020630">
    <property type="entry name" value="THF_DH/CycHdrlase_cat_dom"/>
</dbReference>
<keyword evidence="4 13" id="KW-0028">Amino-acid biosynthesis</keyword>
<dbReference type="CDD" id="cd01080">
    <property type="entry name" value="NAD_bind_m-THF_DH_Cyclohyd"/>
    <property type="match status" value="1"/>
</dbReference>
<dbReference type="GO" id="GO:0006164">
    <property type="term" value="P:purine nucleotide biosynthetic process"/>
    <property type="evidence" value="ECO:0007669"/>
    <property type="project" value="UniProtKB-KW"/>
</dbReference>
<keyword evidence="7 13" id="KW-0521">NADP</keyword>
<evidence type="ECO:0000256" key="6">
    <source>
        <dbReference type="ARBA" id="ARBA00022801"/>
    </source>
</evidence>
<dbReference type="GO" id="GO:0035999">
    <property type="term" value="P:tetrahydrofolate interconversion"/>
    <property type="evidence" value="ECO:0007669"/>
    <property type="project" value="UniProtKB-UniRule"/>
</dbReference>
<dbReference type="RefSeq" id="WP_091334708.1">
    <property type="nucleotide sequence ID" value="NZ_FNOW01000040.1"/>
</dbReference>
<dbReference type="OrthoDB" id="9803580at2"/>
<comment type="catalytic activity">
    <reaction evidence="13">
        <text>(6R)-5,10-methylene-5,6,7,8-tetrahydrofolate + NADP(+) = (6R)-5,10-methenyltetrahydrofolate + NADPH</text>
        <dbReference type="Rhea" id="RHEA:22812"/>
        <dbReference type="ChEBI" id="CHEBI:15636"/>
        <dbReference type="ChEBI" id="CHEBI:57455"/>
        <dbReference type="ChEBI" id="CHEBI:57783"/>
        <dbReference type="ChEBI" id="CHEBI:58349"/>
        <dbReference type="EC" id="1.5.1.5"/>
    </reaction>
</comment>
<dbReference type="GO" id="GO:0009086">
    <property type="term" value="P:methionine biosynthetic process"/>
    <property type="evidence" value="ECO:0007669"/>
    <property type="project" value="UniProtKB-KW"/>
</dbReference>
<gene>
    <name evidence="13" type="primary">folD</name>
    <name evidence="16" type="ORF">SAMN05421644_14023</name>
</gene>
<keyword evidence="11 13" id="KW-0511">Multifunctional enzyme</keyword>
<keyword evidence="8 13" id="KW-0560">Oxidoreductase</keyword>
<evidence type="ECO:0000256" key="7">
    <source>
        <dbReference type="ARBA" id="ARBA00022857"/>
    </source>
</evidence>
<dbReference type="FunFam" id="3.40.50.10860:FF:000001">
    <property type="entry name" value="Bifunctional protein FolD"/>
    <property type="match status" value="1"/>
</dbReference>
<organism evidence="16 17">
    <name type="scientific">Allochromatium warmingii</name>
    <name type="common">Chromatium warmingii</name>
    <dbReference type="NCBI Taxonomy" id="61595"/>
    <lineage>
        <taxon>Bacteria</taxon>
        <taxon>Pseudomonadati</taxon>
        <taxon>Pseudomonadota</taxon>
        <taxon>Gammaproteobacteria</taxon>
        <taxon>Chromatiales</taxon>
        <taxon>Chromatiaceae</taxon>
        <taxon>Allochromatium</taxon>
    </lineage>
</organism>
<evidence type="ECO:0000313" key="17">
    <source>
        <dbReference type="Proteomes" id="UP000198672"/>
    </source>
</evidence>
<protein>
    <recommendedName>
        <fullName evidence="13">Bifunctional protein FolD</fullName>
    </recommendedName>
    <domain>
        <recommendedName>
            <fullName evidence="13">Methylenetetrahydrofolate dehydrogenase</fullName>
            <ecNumber evidence="13">1.5.1.5</ecNumber>
        </recommendedName>
    </domain>
    <domain>
        <recommendedName>
            <fullName evidence="13">Methenyltetrahydrofolate cyclohydrolase</fullName>
            <ecNumber evidence="13">3.5.4.9</ecNumber>
        </recommendedName>
    </domain>
</protein>
<evidence type="ECO:0000259" key="14">
    <source>
        <dbReference type="Pfam" id="PF00763"/>
    </source>
</evidence>
<dbReference type="InterPro" id="IPR020867">
    <property type="entry name" value="THF_DH/CycHdrlase_CS"/>
</dbReference>
<dbReference type="PANTHER" id="PTHR48099">
    <property type="entry name" value="C-1-TETRAHYDROFOLATE SYNTHASE, CYTOPLASMIC-RELATED"/>
    <property type="match status" value="1"/>
</dbReference>
<evidence type="ECO:0000259" key="15">
    <source>
        <dbReference type="Pfam" id="PF02882"/>
    </source>
</evidence>
<evidence type="ECO:0000256" key="9">
    <source>
        <dbReference type="ARBA" id="ARBA00023102"/>
    </source>
</evidence>
<comment type="similarity">
    <text evidence="13">Belongs to the tetrahydrofolate dehydrogenase/cyclohydrolase family.</text>
</comment>
<dbReference type="GO" id="GO:0004488">
    <property type="term" value="F:methylenetetrahydrofolate dehydrogenase (NADP+) activity"/>
    <property type="evidence" value="ECO:0007669"/>
    <property type="project" value="UniProtKB-UniRule"/>
</dbReference>
<keyword evidence="10 13" id="KW-0486">Methionine biosynthesis</keyword>
<dbReference type="Pfam" id="PF00763">
    <property type="entry name" value="THF_DHG_CYH"/>
    <property type="match status" value="1"/>
</dbReference>
<keyword evidence="6 13" id="KW-0378">Hydrolase</keyword>
<keyword evidence="9 13" id="KW-0368">Histidine biosynthesis</keyword>
<dbReference type="EC" id="1.5.1.5" evidence="13"/>
<dbReference type="InterPro" id="IPR000672">
    <property type="entry name" value="THF_DH/CycHdrlase"/>
</dbReference>
<dbReference type="Pfam" id="PF02882">
    <property type="entry name" value="THF_DHG_CYH_C"/>
    <property type="match status" value="1"/>
</dbReference>
<dbReference type="PROSITE" id="PS00766">
    <property type="entry name" value="THF_DHG_CYH_1"/>
    <property type="match status" value="1"/>
</dbReference>
<dbReference type="Gene3D" id="3.40.50.10860">
    <property type="entry name" value="Leucine Dehydrogenase, chain A, domain 1"/>
    <property type="match status" value="1"/>
</dbReference>
<evidence type="ECO:0000256" key="12">
    <source>
        <dbReference type="ARBA" id="ARBA00036357"/>
    </source>
</evidence>
<keyword evidence="17" id="KW-1185">Reference proteome</keyword>
<evidence type="ECO:0000256" key="13">
    <source>
        <dbReference type="HAMAP-Rule" id="MF_01576"/>
    </source>
</evidence>
<evidence type="ECO:0000256" key="11">
    <source>
        <dbReference type="ARBA" id="ARBA00023268"/>
    </source>
</evidence>
<dbReference type="InterPro" id="IPR046346">
    <property type="entry name" value="Aminoacid_DH-like_N_sf"/>
</dbReference>
<dbReference type="GO" id="GO:0000105">
    <property type="term" value="P:L-histidine biosynthetic process"/>
    <property type="evidence" value="ECO:0007669"/>
    <property type="project" value="UniProtKB-KW"/>
</dbReference>
<proteinExistence type="inferred from homology"/>
<dbReference type="FunFam" id="3.40.50.720:FF:000006">
    <property type="entry name" value="Bifunctional protein FolD"/>
    <property type="match status" value="1"/>
</dbReference>
<dbReference type="InterPro" id="IPR020631">
    <property type="entry name" value="THF_DH/CycHdrlase_NAD-bd_dom"/>
</dbReference>
<dbReference type="PANTHER" id="PTHR48099:SF5">
    <property type="entry name" value="C-1-TETRAHYDROFOLATE SYNTHASE, CYTOPLASMIC"/>
    <property type="match status" value="1"/>
</dbReference>
<evidence type="ECO:0000256" key="1">
    <source>
        <dbReference type="ARBA" id="ARBA00004777"/>
    </source>
</evidence>
<dbReference type="SUPFAM" id="SSF51735">
    <property type="entry name" value="NAD(P)-binding Rossmann-fold domains"/>
    <property type="match status" value="1"/>
</dbReference>
<evidence type="ECO:0000256" key="2">
    <source>
        <dbReference type="ARBA" id="ARBA00011738"/>
    </source>
</evidence>
<keyword evidence="5 13" id="KW-0658">Purine biosynthesis</keyword>
<comment type="function">
    <text evidence="13">Catalyzes the oxidation of 5,10-methylenetetrahydrofolate to 5,10-methenyltetrahydrofolate and then the hydrolysis of 5,10-methenyltetrahydrofolate to 10-formyltetrahydrofolate.</text>
</comment>
<dbReference type="EMBL" id="FNOW01000040">
    <property type="protein sequence ID" value="SDY23153.1"/>
    <property type="molecule type" value="Genomic_DNA"/>
</dbReference>
<dbReference type="GO" id="GO:0005829">
    <property type="term" value="C:cytosol"/>
    <property type="evidence" value="ECO:0007669"/>
    <property type="project" value="TreeGrafter"/>
</dbReference>
<feature type="binding site" evidence="13">
    <location>
        <begin position="166"/>
        <end position="168"/>
    </location>
    <ligand>
        <name>NADP(+)</name>
        <dbReference type="ChEBI" id="CHEBI:58349"/>
    </ligand>
</feature>
<evidence type="ECO:0000256" key="5">
    <source>
        <dbReference type="ARBA" id="ARBA00022755"/>
    </source>
</evidence>
<dbReference type="Proteomes" id="UP000198672">
    <property type="component" value="Unassembled WGS sequence"/>
</dbReference>
<feature type="binding site" evidence="13">
    <location>
        <position position="232"/>
    </location>
    <ligand>
        <name>NADP(+)</name>
        <dbReference type="ChEBI" id="CHEBI:58349"/>
    </ligand>
</feature>
<comment type="pathway">
    <text evidence="1 13">One-carbon metabolism; tetrahydrofolate interconversion.</text>
</comment>
<reference evidence="17" key="1">
    <citation type="submission" date="2016-10" db="EMBL/GenBank/DDBJ databases">
        <authorList>
            <person name="Varghese N."/>
            <person name="Submissions S."/>
        </authorList>
    </citation>
    <scope>NUCLEOTIDE SEQUENCE [LARGE SCALE GENOMIC DNA]</scope>
    <source>
        <strain evidence="17">DSM 173</strain>
    </source>
</reference>
<dbReference type="UniPathway" id="UPA00193"/>
<dbReference type="InterPro" id="IPR036291">
    <property type="entry name" value="NAD(P)-bd_dom_sf"/>
</dbReference>
<dbReference type="PROSITE" id="PS00767">
    <property type="entry name" value="THF_DHG_CYH_2"/>
    <property type="match status" value="1"/>
</dbReference>
<evidence type="ECO:0000256" key="8">
    <source>
        <dbReference type="ARBA" id="ARBA00023002"/>
    </source>
</evidence>
<evidence type="ECO:0000256" key="3">
    <source>
        <dbReference type="ARBA" id="ARBA00022563"/>
    </source>
</evidence>
<name>A0A1H3I621_ALLWA</name>
<dbReference type="SUPFAM" id="SSF53223">
    <property type="entry name" value="Aminoacid dehydrogenase-like, N-terminal domain"/>
    <property type="match status" value="1"/>
</dbReference>
<evidence type="ECO:0000256" key="10">
    <source>
        <dbReference type="ARBA" id="ARBA00023167"/>
    </source>
</evidence>
<feature type="domain" description="Tetrahydrofolate dehydrogenase/cyclohydrolase NAD(P)-binding" evidence="15">
    <location>
        <begin position="140"/>
        <end position="281"/>
    </location>
</feature>
<dbReference type="NCBIfam" id="NF010783">
    <property type="entry name" value="PRK14186.1"/>
    <property type="match status" value="1"/>
</dbReference>
<dbReference type="PRINTS" id="PR00085">
    <property type="entry name" value="THFDHDRGNASE"/>
</dbReference>
<comment type="caution">
    <text evidence="13">Lacks conserved residue(s) required for the propagation of feature annotation.</text>
</comment>
<keyword evidence="3 13" id="KW-0554">One-carbon metabolism</keyword>
<dbReference type="STRING" id="61595.SAMN05421644_14023"/>
<comment type="catalytic activity">
    <reaction evidence="12 13">
        <text>(6R)-5,10-methenyltetrahydrofolate + H2O = (6R)-10-formyltetrahydrofolate + H(+)</text>
        <dbReference type="Rhea" id="RHEA:23700"/>
        <dbReference type="ChEBI" id="CHEBI:15377"/>
        <dbReference type="ChEBI" id="CHEBI:15378"/>
        <dbReference type="ChEBI" id="CHEBI:57455"/>
        <dbReference type="ChEBI" id="CHEBI:195366"/>
        <dbReference type="EC" id="3.5.4.9"/>
    </reaction>
</comment>
<feature type="domain" description="Tetrahydrofolate dehydrogenase/cyclohydrolase catalytic" evidence="14">
    <location>
        <begin position="6"/>
        <end position="121"/>
    </location>
</feature>
<dbReference type="EC" id="3.5.4.9" evidence="13"/>
<dbReference type="Gene3D" id="3.40.50.720">
    <property type="entry name" value="NAD(P)-binding Rossmann-like Domain"/>
    <property type="match status" value="1"/>
</dbReference>